<feature type="compositionally biased region" description="Basic and acidic residues" evidence="1">
    <location>
        <begin position="257"/>
        <end position="275"/>
    </location>
</feature>
<dbReference type="AlphaFoldDB" id="A0A919V862"/>
<reference evidence="3" key="1">
    <citation type="submission" date="2021-01" db="EMBL/GenBank/DDBJ databases">
        <title>Whole genome shotgun sequence of Sinosporangium siamense NBRC 109515.</title>
        <authorList>
            <person name="Komaki H."/>
            <person name="Tamura T."/>
        </authorList>
    </citation>
    <scope>NUCLEOTIDE SEQUENCE</scope>
    <source>
        <strain evidence="3">NBRC 109515</strain>
    </source>
</reference>
<gene>
    <name evidence="3" type="ORF">Ssi02_30980</name>
</gene>
<name>A0A919V862_9ACTN</name>
<keyword evidence="4" id="KW-1185">Reference proteome</keyword>
<dbReference type="Pfam" id="PF03364">
    <property type="entry name" value="Polyketide_cyc"/>
    <property type="match status" value="1"/>
</dbReference>
<accession>A0A919V862</accession>
<dbReference type="CDD" id="cd07817">
    <property type="entry name" value="SRPBCC_8"/>
    <property type="match status" value="1"/>
</dbReference>
<protein>
    <recommendedName>
        <fullName evidence="2">Coenzyme Q-binding protein COQ10 START domain-containing protein</fullName>
    </recommendedName>
</protein>
<feature type="compositionally biased region" description="Basic and acidic residues" evidence="1">
    <location>
        <begin position="284"/>
        <end position="296"/>
    </location>
</feature>
<dbReference type="InterPro" id="IPR023393">
    <property type="entry name" value="START-like_dom_sf"/>
</dbReference>
<feature type="compositionally biased region" description="Basic and acidic residues" evidence="1">
    <location>
        <begin position="1"/>
        <end position="12"/>
    </location>
</feature>
<sequence>MGAKESKDKSNAKEGGGSRKPGLVRKAARAGGRILHVGRRSKKRRGGGDNEKVMTVVESLDIGAPLSAVYNQWTEFEDFPGFTKKVQRVDQESDERLRWRVRVLWSHRTWDSKIIEQVPDRRIVWRSQGDKGYVDGAVAFHELTPELTRIVLVLEYHPKGLVEHVGRLWRAQERRVRLELKQFRRHVMTRTLLRPDGSPDGGWRGEIQDGHVTSRPGEEDTSKEPAEKNDEREESGSRRRTQKKERAKEQEEDTPQAEERQTDTDKKKSAPERAAKPRPRRRTTKSESDSGEERAARPVRRRTASKQSA</sequence>
<feature type="region of interest" description="Disordered" evidence="1">
    <location>
        <begin position="191"/>
        <end position="309"/>
    </location>
</feature>
<dbReference type="InterPro" id="IPR005031">
    <property type="entry name" value="COQ10_START"/>
</dbReference>
<dbReference type="InterPro" id="IPR047137">
    <property type="entry name" value="ORF3"/>
</dbReference>
<dbReference type="RefSeq" id="WP_380659447.1">
    <property type="nucleotide sequence ID" value="NZ_JBHLZQ010000010.1"/>
</dbReference>
<proteinExistence type="predicted"/>
<feature type="region of interest" description="Disordered" evidence="1">
    <location>
        <begin position="1"/>
        <end position="32"/>
    </location>
</feature>
<feature type="compositionally biased region" description="Basic residues" evidence="1">
    <location>
        <begin position="297"/>
        <end position="309"/>
    </location>
</feature>
<feature type="domain" description="Coenzyme Q-binding protein COQ10 START" evidence="2">
    <location>
        <begin position="62"/>
        <end position="182"/>
    </location>
</feature>
<dbReference type="Proteomes" id="UP000606172">
    <property type="component" value="Unassembled WGS sequence"/>
</dbReference>
<evidence type="ECO:0000256" key="1">
    <source>
        <dbReference type="SAM" id="MobiDB-lite"/>
    </source>
</evidence>
<dbReference type="EMBL" id="BOOW01000019">
    <property type="protein sequence ID" value="GII92867.1"/>
    <property type="molecule type" value="Genomic_DNA"/>
</dbReference>
<comment type="caution">
    <text evidence="3">The sequence shown here is derived from an EMBL/GenBank/DDBJ whole genome shotgun (WGS) entry which is preliminary data.</text>
</comment>
<evidence type="ECO:0000259" key="2">
    <source>
        <dbReference type="Pfam" id="PF03364"/>
    </source>
</evidence>
<organism evidence="3 4">
    <name type="scientific">Sinosporangium siamense</name>
    <dbReference type="NCBI Taxonomy" id="1367973"/>
    <lineage>
        <taxon>Bacteria</taxon>
        <taxon>Bacillati</taxon>
        <taxon>Actinomycetota</taxon>
        <taxon>Actinomycetes</taxon>
        <taxon>Streptosporangiales</taxon>
        <taxon>Streptosporangiaceae</taxon>
        <taxon>Sinosporangium</taxon>
    </lineage>
</organism>
<feature type="compositionally biased region" description="Basic and acidic residues" evidence="1">
    <location>
        <begin position="216"/>
        <end position="237"/>
    </location>
</feature>
<dbReference type="PANTHER" id="PTHR33824">
    <property type="entry name" value="POLYKETIDE CYCLASE/DEHYDRASE AND LIPID TRANSPORT SUPERFAMILY PROTEIN"/>
    <property type="match status" value="1"/>
</dbReference>
<evidence type="ECO:0000313" key="3">
    <source>
        <dbReference type="EMBL" id="GII92867.1"/>
    </source>
</evidence>
<dbReference type="Gene3D" id="3.30.530.20">
    <property type="match status" value="1"/>
</dbReference>
<evidence type="ECO:0000313" key="4">
    <source>
        <dbReference type="Proteomes" id="UP000606172"/>
    </source>
</evidence>
<dbReference type="SUPFAM" id="SSF55961">
    <property type="entry name" value="Bet v1-like"/>
    <property type="match status" value="1"/>
</dbReference>
<dbReference type="PANTHER" id="PTHR33824:SF7">
    <property type="entry name" value="POLYKETIDE CYCLASE_DEHYDRASE AND LIPID TRANSPORT SUPERFAMILY PROTEIN"/>
    <property type="match status" value="1"/>
</dbReference>